<dbReference type="AlphaFoldDB" id="A0A6C0CB97"/>
<reference evidence="1" key="1">
    <citation type="journal article" date="2020" name="Nature">
        <title>Giant virus diversity and host interactions through global metagenomics.</title>
        <authorList>
            <person name="Schulz F."/>
            <person name="Roux S."/>
            <person name="Paez-Espino D."/>
            <person name="Jungbluth S."/>
            <person name="Walsh D.A."/>
            <person name="Denef V.J."/>
            <person name="McMahon K.D."/>
            <person name="Konstantinidis K.T."/>
            <person name="Eloe-Fadrosh E.A."/>
            <person name="Kyrpides N.C."/>
            <person name="Woyke T."/>
        </authorList>
    </citation>
    <scope>NUCLEOTIDE SEQUENCE</scope>
    <source>
        <strain evidence="1">GVMAG-M-3300020192-26</strain>
    </source>
</reference>
<proteinExistence type="predicted"/>
<sequence>MNYQRLDANQVLPISNIGNAIAFIVINPIDFSCPNPGPENVICVTAKGMLFPID</sequence>
<protein>
    <submittedName>
        <fullName evidence="1">Uncharacterized protein</fullName>
    </submittedName>
</protein>
<evidence type="ECO:0000313" key="1">
    <source>
        <dbReference type="EMBL" id="QHT01392.1"/>
    </source>
</evidence>
<organism evidence="1">
    <name type="scientific">viral metagenome</name>
    <dbReference type="NCBI Taxonomy" id="1070528"/>
    <lineage>
        <taxon>unclassified sequences</taxon>
        <taxon>metagenomes</taxon>
        <taxon>organismal metagenomes</taxon>
    </lineage>
</organism>
<dbReference type="EMBL" id="MN739371">
    <property type="protein sequence ID" value="QHT01392.1"/>
    <property type="molecule type" value="Genomic_DNA"/>
</dbReference>
<accession>A0A6C0CB97</accession>
<name>A0A6C0CB97_9ZZZZ</name>